<proteinExistence type="predicted"/>
<feature type="domain" description="KAP NTPase" evidence="2">
    <location>
        <begin position="185"/>
        <end position="460"/>
    </location>
</feature>
<sequence>MKKEAQKIYSVNYILFIKTFLLGVILTESIYMLKIIAGTLINNISDLWLWMISITYFFGFTYCLFPKIKERVSFIFKSLTLNECKLSERTSALFITYRIDLLFPLLMGVIVTCVFDFFGLYNTKKWLIFLSWRQLFIIILLPFVFWLSGFLRKSLLQNFDDKATSFFMSDKEINNKNDDKFMFNDKAESFAESIYNHGLPDSLVFGIDAPWGTGKSSFINLCKEYWKGKYISQIIVYNFEPLRYENREDLLRIFIDGLVKEIKKQVFVPELGSLLSKYAKMLKNTKPSFSYSGLRFDLSIENESIDDVFKKLEEALLHIDKKVIIIIDDLDRLDFLEIQEILFVVKKSFMLPNISYVLCYDTENIAARGRKNFNTEKISEFLEKFVNMKISLYLDKKLLLKDFIENKDSSLAENLSANNELVSKAVEGLRNIFESKDFHLYISFIGDARKLKRLVNTIVLLGIEQTDFQNCDFDKQDIIHLILIYINYPNVFRKIYNTETQGRKGFFSVVSKNEDGYPKSKNSDKDGKNSYENSTYYTEYIKTLSKRQKFLIDKVFSVNQKFIDSSTGKPLNRETITQEMITSYACFNGTILNDRDRNLERYLNLIVNQSNPIKTEQYRFYVNLKDDILSVKTIKDVLNSKEFSFLENEERHERLWRTLVNSLHAQFTPEKAKEVINYAVLNLHKHSLLKIEKINIGFRSTLVFFIVKLLDKVGWNDIEGEFLNNDNKNIHGIAEWIFGEGEHISEGIINALSKEERGVMGLYDLLKFRLYCCAERGSDLFNLERSLYIHGNPQAIPSSDFSIKGDISTRLIGEMREISQKIFRIFKVRFIDKKINIFDEVDKLSIENVCGKYSEFVKLKGNLGEIIDLDNRLLILKNNMKIFILYQLGNSMSPDNSLGCGYYDITGYKDNQGIRKTVNDYIFGYCFNPEISESNCKYFIDYLLSNLSRTYTLYGNTNYIPNIDEFTISLDKKELIMYWQKHRSIIKSKISRSENREVHTSNYTVSYANGVDGIYNVLDAFLINSDNV</sequence>
<accession>F1TD98</accession>
<dbReference type="Proteomes" id="UP000003860">
    <property type="component" value="Unassembled WGS sequence"/>
</dbReference>
<dbReference type="SUPFAM" id="SSF52540">
    <property type="entry name" value="P-loop containing nucleoside triphosphate hydrolases"/>
    <property type="match status" value="1"/>
</dbReference>
<evidence type="ECO:0000313" key="4">
    <source>
        <dbReference type="Proteomes" id="UP000003860"/>
    </source>
</evidence>
<protein>
    <submittedName>
        <fullName evidence="3">KAP P-loop domain protein</fullName>
    </submittedName>
</protein>
<keyword evidence="4" id="KW-1185">Reference proteome</keyword>
<feature type="transmembrane region" description="Helical" evidence="1">
    <location>
        <begin position="126"/>
        <end position="147"/>
    </location>
</feature>
<evidence type="ECO:0000256" key="1">
    <source>
        <dbReference type="SAM" id="Phobius"/>
    </source>
</evidence>
<evidence type="ECO:0000259" key="2">
    <source>
        <dbReference type="Pfam" id="PF07693"/>
    </source>
</evidence>
<reference evidence="3" key="2">
    <citation type="submission" date="2011-01" db="EMBL/GenBank/DDBJ databases">
        <title>The Non-contiguous Finished genome of Clostridium papyrosolvens.</title>
        <authorList>
            <person name="Lucas S."/>
            <person name="Copeland A."/>
            <person name="Lapidus A."/>
            <person name="Cheng J.-F."/>
            <person name="Goodwin L."/>
            <person name="Pitluck S."/>
            <person name="Misra M."/>
            <person name="Chertkov O."/>
            <person name="Detter J.C."/>
            <person name="Han C."/>
            <person name="Tapia R."/>
            <person name="Land M."/>
            <person name="Hauser L."/>
            <person name="Kyrpides N."/>
            <person name="Ivanova N."/>
            <person name="Pagani I."/>
            <person name="Mouttaki H."/>
            <person name="He Z."/>
            <person name="Zhou J."/>
            <person name="Hemme C.L."/>
            <person name="Woyke T."/>
        </authorList>
    </citation>
    <scope>NUCLEOTIDE SEQUENCE [LARGE SCALE GENOMIC DNA]</scope>
    <source>
        <strain evidence="3">DSM 2782</strain>
    </source>
</reference>
<feature type="transmembrane region" description="Helical" evidence="1">
    <location>
        <begin position="20"/>
        <end position="41"/>
    </location>
</feature>
<gene>
    <name evidence="3" type="ORF">Cpap_1727</name>
</gene>
<name>F1TD98_9FIRM</name>
<dbReference type="InterPro" id="IPR011646">
    <property type="entry name" value="KAP_P-loop"/>
</dbReference>
<dbReference type="Pfam" id="PF07693">
    <property type="entry name" value="KAP_NTPase"/>
    <property type="match status" value="1"/>
</dbReference>
<dbReference type="InterPro" id="IPR027417">
    <property type="entry name" value="P-loop_NTPase"/>
</dbReference>
<keyword evidence="1" id="KW-1133">Transmembrane helix</keyword>
<dbReference type="Gene3D" id="3.40.50.300">
    <property type="entry name" value="P-loop containing nucleotide triphosphate hydrolases"/>
    <property type="match status" value="1"/>
</dbReference>
<keyword evidence="1" id="KW-0472">Membrane</keyword>
<dbReference type="RefSeq" id="WP_004619413.1">
    <property type="nucleotide sequence ID" value="NZ_ACXX02000007.1"/>
</dbReference>
<dbReference type="AlphaFoldDB" id="F1TD98"/>
<reference evidence="3" key="1">
    <citation type="submission" date="2009-07" db="EMBL/GenBank/DDBJ databases">
        <authorList>
            <consortium name="US DOE Joint Genome Institute (JGI-PGF)"/>
            <person name="Lucas S."/>
            <person name="Copeland A."/>
            <person name="Lapidus A."/>
            <person name="Glavina del Rio T."/>
            <person name="Tice H."/>
            <person name="Bruce D."/>
            <person name="Goodwin L."/>
            <person name="Pitluck S."/>
            <person name="Larimer F."/>
            <person name="Land M.L."/>
            <person name="Mouttaki H."/>
            <person name="He Z."/>
            <person name="Zhou J."/>
            <person name="Hemme C.L."/>
        </authorList>
    </citation>
    <scope>NUCLEOTIDE SEQUENCE</scope>
    <source>
        <strain evidence="3">DSM 2782</strain>
    </source>
</reference>
<feature type="transmembrane region" description="Helical" evidence="1">
    <location>
        <begin position="47"/>
        <end position="65"/>
    </location>
</feature>
<organism evidence="3 4">
    <name type="scientific">Ruminiclostridium papyrosolvens DSM 2782</name>
    <dbReference type="NCBI Taxonomy" id="588581"/>
    <lineage>
        <taxon>Bacteria</taxon>
        <taxon>Bacillati</taxon>
        <taxon>Bacillota</taxon>
        <taxon>Clostridia</taxon>
        <taxon>Eubacteriales</taxon>
        <taxon>Oscillospiraceae</taxon>
        <taxon>Ruminiclostridium</taxon>
    </lineage>
</organism>
<dbReference type="eggNOG" id="COG4928">
    <property type="taxonomic scope" value="Bacteria"/>
</dbReference>
<dbReference type="STRING" id="588581.Cpap_1727"/>
<dbReference type="EMBL" id="ACXX02000007">
    <property type="protein sequence ID" value="EGD47536.1"/>
    <property type="molecule type" value="Genomic_DNA"/>
</dbReference>
<keyword evidence="1" id="KW-0812">Transmembrane</keyword>
<comment type="caution">
    <text evidence="3">The sequence shown here is derived from an EMBL/GenBank/DDBJ whole genome shotgun (WGS) entry which is preliminary data.</text>
</comment>
<evidence type="ECO:0000313" key="3">
    <source>
        <dbReference type="EMBL" id="EGD47536.1"/>
    </source>
</evidence>